<gene>
    <name evidence="3" type="ORF">JYK14_22485</name>
</gene>
<dbReference type="PANTHER" id="PTHR48090">
    <property type="entry name" value="UNDECAPRENYL-PHOSPHATE 4-DEOXY-4-FORMAMIDO-L-ARABINOSE TRANSFERASE-RELATED"/>
    <property type="match status" value="1"/>
</dbReference>
<dbReference type="Pfam" id="PF00535">
    <property type="entry name" value="Glycos_transf_2"/>
    <property type="match status" value="1"/>
</dbReference>
<dbReference type="CDD" id="cd04179">
    <property type="entry name" value="DPM_DPG-synthase_like"/>
    <property type="match status" value="1"/>
</dbReference>
<dbReference type="Proteomes" id="UP001523392">
    <property type="component" value="Unassembled WGS sequence"/>
</dbReference>
<feature type="transmembrane region" description="Helical" evidence="1">
    <location>
        <begin position="282"/>
        <end position="305"/>
    </location>
</feature>
<dbReference type="RefSeq" id="WP_252955532.1">
    <property type="nucleotide sequence ID" value="NZ_JAFIRR010000158.1"/>
</dbReference>
<evidence type="ECO:0000313" key="3">
    <source>
        <dbReference type="EMBL" id="MCO6418904.1"/>
    </source>
</evidence>
<comment type="caution">
    <text evidence="3">The sequence shown here is derived from an EMBL/GenBank/DDBJ whole genome shotgun (WGS) entry which is preliminary data.</text>
</comment>
<dbReference type="Gene3D" id="3.90.550.10">
    <property type="entry name" value="Spore Coat Polysaccharide Biosynthesis Protein SpsA, Chain A"/>
    <property type="match status" value="1"/>
</dbReference>
<keyword evidence="1" id="KW-0812">Transmembrane</keyword>
<dbReference type="PANTHER" id="PTHR48090:SF7">
    <property type="entry name" value="RFBJ PROTEIN"/>
    <property type="match status" value="1"/>
</dbReference>
<dbReference type="InterPro" id="IPR029044">
    <property type="entry name" value="Nucleotide-diphossugar_trans"/>
</dbReference>
<accession>A0ABT1DCJ5</accession>
<feature type="transmembrane region" description="Helical" evidence="1">
    <location>
        <begin position="248"/>
        <end position="270"/>
    </location>
</feature>
<keyword evidence="1" id="KW-1133">Transmembrane helix</keyword>
<keyword evidence="3" id="KW-0328">Glycosyltransferase</keyword>
<dbReference type="GO" id="GO:0016757">
    <property type="term" value="F:glycosyltransferase activity"/>
    <property type="evidence" value="ECO:0007669"/>
    <property type="project" value="UniProtKB-KW"/>
</dbReference>
<organism evidence="3 4">
    <name type="scientific">Siccirubricoccus soli</name>
    <dbReference type="NCBI Taxonomy" id="2899147"/>
    <lineage>
        <taxon>Bacteria</taxon>
        <taxon>Pseudomonadati</taxon>
        <taxon>Pseudomonadota</taxon>
        <taxon>Alphaproteobacteria</taxon>
        <taxon>Acetobacterales</taxon>
        <taxon>Roseomonadaceae</taxon>
        <taxon>Siccirubricoccus</taxon>
    </lineage>
</organism>
<sequence>MPDFHAEARPATLPPLAAPAPRIAVLIPCYNEEVAIPRVIAAFRAALPQAVIHVYDNNSRDRTVEAARAAGAVVRQESLQGKGHVVRRMFADVEADAYVLVDGDDTYEAAAAPEMLRRLFAERLDMVTGIRVTEEAKAAAAYRPGHQLGNAVLTGMVRRVFGDRISDMLSGYRVFSRRFVKSFPALASGFETETEFTVHALELKLPVGEVRTAYKERPAGSASKLSTYKDGFRILRTILILVQRERPLMFFSAAGGLLLLLAVLLAVPLIRTFLATGLVPRLPTAVLSTGLVLLSFLSFACGLILDTVTRGRQEAKRIAYLAIPGPDFDPAHIPVPCDRRDPQGQRA</sequence>
<evidence type="ECO:0000313" key="4">
    <source>
        <dbReference type="Proteomes" id="UP001523392"/>
    </source>
</evidence>
<keyword evidence="4" id="KW-1185">Reference proteome</keyword>
<dbReference type="InterPro" id="IPR050256">
    <property type="entry name" value="Glycosyltransferase_2"/>
</dbReference>
<proteinExistence type="predicted"/>
<dbReference type="EC" id="2.4.-.-" evidence="3"/>
<evidence type="ECO:0000256" key="1">
    <source>
        <dbReference type="SAM" id="Phobius"/>
    </source>
</evidence>
<protein>
    <submittedName>
        <fullName evidence="3">Glycosyltransferase</fullName>
        <ecNumber evidence="3">2.4.-.-</ecNumber>
    </submittedName>
</protein>
<feature type="domain" description="Glycosyltransferase 2-like" evidence="2">
    <location>
        <begin position="25"/>
        <end position="180"/>
    </location>
</feature>
<dbReference type="SUPFAM" id="SSF53448">
    <property type="entry name" value="Nucleotide-diphospho-sugar transferases"/>
    <property type="match status" value="1"/>
</dbReference>
<dbReference type="EMBL" id="JAFIRR010000158">
    <property type="protein sequence ID" value="MCO6418904.1"/>
    <property type="molecule type" value="Genomic_DNA"/>
</dbReference>
<reference evidence="3 4" key="1">
    <citation type="submission" date="2021-12" db="EMBL/GenBank/DDBJ databases">
        <title>Siccirubricoccus leaddurans sp. nov., a high concentration Zn2+ tolerance bacterium.</title>
        <authorList>
            <person name="Cao Y."/>
        </authorList>
    </citation>
    <scope>NUCLEOTIDE SEQUENCE [LARGE SCALE GENOMIC DNA]</scope>
    <source>
        <strain evidence="3 4">KC 17139</strain>
    </source>
</reference>
<name>A0ABT1DCJ5_9PROT</name>
<keyword evidence="1" id="KW-0472">Membrane</keyword>
<dbReference type="InterPro" id="IPR001173">
    <property type="entry name" value="Glyco_trans_2-like"/>
</dbReference>
<evidence type="ECO:0000259" key="2">
    <source>
        <dbReference type="Pfam" id="PF00535"/>
    </source>
</evidence>
<keyword evidence="3" id="KW-0808">Transferase</keyword>